<sequence length="104" mass="11384">MFSIPSPSAKAEGLKVTNLCSKLHLAVIRLRDPLLTQRVTMFSIPSPSAKAEGLKVTNLCSKLHLAVIRLRDPLLTQRVTMLSIPSPSAKKIIGSCFICDRQDV</sequence>
<proteinExistence type="predicted"/>
<reference evidence="1 2" key="1">
    <citation type="submission" date="2018-06" db="EMBL/GenBank/DDBJ databases">
        <authorList>
            <consortium name="Pathogen Informatics"/>
            <person name="Doyle S."/>
        </authorList>
    </citation>
    <scope>NUCLEOTIDE SEQUENCE [LARGE SCALE GENOMIC DNA]</scope>
    <source>
        <strain evidence="1 2">NCTC12388</strain>
    </source>
</reference>
<evidence type="ECO:0000313" key="2">
    <source>
        <dbReference type="Proteomes" id="UP000254476"/>
    </source>
</evidence>
<dbReference type="EMBL" id="UGOB01000001">
    <property type="protein sequence ID" value="STX45596.1"/>
    <property type="molecule type" value="Genomic_DNA"/>
</dbReference>
<dbReference type="Proteomes" id="UP000254476">
    <property type="component" value="Unassembled WGS sequence"/>
</dbReference>
<protein>
    <submittedName>
        <fullName evidence="1">Uncharacterized protein</fullName>
    </submittedName>
</protein>
<organism evidence="1 2">
    <name type="scientific">Legionella gratiana</name>
    <dbReference type="NCBI Taxonomy" id="45066"/>
    <lineage>
        <taxon>Bacteria</taxon>
        <taxon>Pseudomonadati</taxon>
        <taxon>Pseudomonadota</taxon>
        <taxon>Gammaproteobacteria</taxon>
        <taxon>Legionellales</taxon>
        <taxon>Legionellaceae</taxon>
        <taxon>Legionella</taxon>
    </lineage>
</organism>
<gene>
    <name evidence="1" type="ORF">NCTC12388_02338</name>
</gene>
<accession>A0A378JE23</accession>
<evidence type="ECO:0000313" key="1">
    <source>
        <dbReference type="EMBL" id="STX45596.1"/>
    </source>
</evidence>
<name>A0A378JE23_9GAMM</name>
<dbReference type="AlphaFoldDB" id="A0A378JE23"/>